<dbReference type="SUPFAM" id="SSF51735">
    <property type="entry name" value="NAD(P)-binding Rossmann-fold domains"/>
    <property type="match status" value="1"/>
</dbReference>
<dbReference type="Pfam" id="PF01370">
    <property type="entry name" value="Epimerase"/>
    <property type="match status" value="1"/>
</dbReference>
<dbReference type="AlphaFoldDB" id="A0A3A3Z433"/>
<organism evidence="2 3">
    <name type="scientific">Vallicoccus soli</name>
    <dbReference type="NCBI Taxonomy" id="2339232"/>
    <lineage>
        <taxon>Bacteria</taxon>
        <taxon>Bacillati</taxon>
        <taxon>Actinomycetota</taxon>
        <taxon>Actinomycetes</taxon>
        <taxon>Motilibacterales</taxon>
        <taxon>Vallicoccaceae</taxon>
        <taxon>Vallicoccus</taxon>
    </lineage>
</organism>
<dbReference type="EMBL" id="QZEZ01000005">
    <property type="protein sequence ID" value="RJK95307.1"/>
    <property type="molecule type" value="Genomic_DNA"/>
</dbReference>
<comment type="caution">
    <text evidence="2">The sequence shown here is derived from an EMBL/GenBank/DDBJ whole genome shotgun (WGS) entry which is preliminary data.</text>
</comment>
<dbReference type="Proteomes" id="UP000265614">
    <property type="component" value="Unassembled WGS sequence"/>
</dbReference>
<accession>A0A3A3Z433</accession>
<dbReference type="InterPro" id="IPR020904">
    <property type="entry name" value="Sc_DH/Rdtase_CS"/>
</dbReference>
<evidence type="ECO:0000313" key="3">
    <source>
        <dbReference type="Proteomes" id="UP000265614"/>
    </source>
</evidence>
<dbReference type="InterPro" id="IPR050177">
    <property type="entry name" value="Lipid_A_modif_metabolic_enz"/>
</dbReference>
<dbReference type="Gene3D" id="3.40.50.720">
    <property type="entry name" value="NAD(P)-binding Rossmann-like Domain"/>
    <property type="match status" value="1"/>
</dbReference>
<sequence length="266" mass="28075">MTRTVLLTGSAGSIGSELRRGLPGYGWRVRGLDLARPEPLGEGEEALVGDVLDAGLLARAVDGVDAVAHLASFPDEAPLDAVLDSHVRSTGAVLEAARAAGVRRVVLASSNHAVGRTPRPDQGPLGVDVRPRPDTFYGVGKVAMEALGSLYADRYGLEVVALRIGSFLERPTSERHLATWLSPGDGVRLVRAALEAPGVSYAVCWGVSANTRSWWDPAPGRALGYEPEDDAEAYAQEVALGGDVLDLVGGPFTTAHYDAPYDGRQR</sequence>
<name>A0A3A3Z433_9ACTN</name>
<dbReference type="RefSeq" id="WP_119950660.1">
    <property type="nucleotide sequence ID" value="NZ_QZEZ01000005.1"/>
</dbReference>
<keyword evidence="3" id="KW-1185">Reference proteome</keyword>
<feature type="domain" description="NAD-dependent epimerase/dehydratase" evidence="1">
    <location>
        <begin position="5"/>
        <end position="166"/>
    </location>
</feature>
<dbReference type="InterPro" id="IPR036291">
    <property type="entry name" value="NAD(P)-bd_dom_sf"/>
</dbReference>
<evidence type="ECO:0000313" key="2">
    <source>
        <dbReference type="EMBL" id="RJK95307.1"/>
    </source>
</evidence>
<protein>
    <submittedName>
        <fullName evidence="2">NAD(P)-dependent oxidoreductase</fullName>
    </submittedName>
</protein>
<dbReference type="PROSITE" id="PS00061">
    <property type="entry name" value="ADH_SHORT"/>
    <property type="match status" value="1"/>
</dbReference>
<proteinExistence type="predicted"/>
<dbReference type="InterPro" id="IPR001509">
    <property type="entry name" value="Epimerase_deHydtase"/>
</dbReference>
<dbReference type="PANTHER" id="PTHR43245">
    <property type="entry name" value="BIFUNCTIONAL POLYMYXIN RESISTANCE PROTEIN ARNA"/>
    <property type="match status" value="1"/>
</dbReference>
<reference evidence="2 3" key="1">
    <citation type="submission" date="2018-09" db="EMBL/GenBank/DDBJ databases">
        <title>YIM 75000 draft genome.</title>
        <authorList>
            <person name="Tang S."/>
            <person name="Feng Y."/>
        </authorList>
    </citation>
    <scope>NUCLEOTIDE SEQUENCE [LARGE SCALE GENOMIC DNA]</scope>
    <source>
        <strain evidence="2 3">YIM 75000</strain>
    </source>
</reference>
<gene>
    <name evidence="2" type="ORF">D5H78_11600</name>
</gene>
<evidence type="ECO:0000259" key="1">
    <source>
        <dbReference type="Pfam" id="PF01370"/>
    </source>
</evidence>
<dbReference type="PANTHER" id="PTHR43245:SF55">
    <property type="entry name" value="NAD(P)-BINDING DOMAIN-CONTAINING PROTEIN"/>
    <property type="match status" value="1"/>
</dbReference>
<dbReference type="OrthoDB" id="8770295at2"/>